<dbReference type="PANTHER" id="PTHR39599">
    <property type="entry name" value="GPI-ANCHORED PROTEIN (EUROFUNG)-RELATED-RELATED"/>
    <property type="match status" value="1"/>
</dbReference>
<evidence type="ECO:0000256" key="1">
    <source>
        <dbReference type="SAM" id="MobiDB-lite"/>
    </source>
</evidence>
<accession>A0ABR1KF02</accession>
<protein>
    <submittedName>
        <fullName evidence="3">Uncharacterized protein</fullName>
    </submittedName>
</protein>
<organism evidence="3 4">
    <name type="scientific">Phyllosticta citriasiana</name>
    <dbReference type="NCBI Taxonomy" id="595635"/>
    <lineage>
        <taxon>Eukaryota</taxon>
        <taxon>Fungi</taxon>
        <taxon>Dikarya</taxon>
        <taxon>Ascomycota</taxon>
        <taxon>Pezizomycotina</taxon>
        <taxon>Dothideomycetes</taxon>
        <taxon>Dothideomycetes incertae sedis</taxon>
        <taxon>Botryosphaeriales</taxon>
        <taxon>Phyllostictaceae</taxon>
        <taxon>Phyllosticta</taxon>
    </lineage>
</organism>
<evidence type="ECO:0000256" key="2">
    <source>
        <dbReference type="SAM" id="SignalP"/>
    </source>
</evidence>
<keyword evidence="4" id="KW-1185">Reference proteome</keyword>
<comment type="caution">
    <text evidence="3">The sequence shown here is derived from an EMBL/GenBank/DDBJ whole genome shotgun (WGS) entry which is preliminary data.</text>
</comment>
<gene>
    <name evidence="3" type="ORF">IWZ03DRAFT_237383</name>
</gene>
<evidence type="ECO:0000313" key="3">
    <source>
        <dbReference type="EMBL" id="KAK7513634.1"/>
    </source>
</evidence>
<feature type="signal peptide" evidence="2">
    <location>
        <begin position="1"/>
        <end position="24"/>
    </location>
</feature>
<dbReference type="EMBL" id="JBBPHU010000009">
    <property type="protein sequence ID" value="KAK7513634.1"/>
    <property type="molecule type" value="Genomic_DNA"/>
</dbReference>
<keyword evidence="2" id="KW-0732">Signal</keyword>
<feature type="compositionally biased region" description="Low complexity" evidence="1">
    <location>
        <begin position="101"/>
        <end position="122"/>
    </location>
</feature>
<dbReference type="PANTHER" id="PTHR39599:SF1">
    <property type="entry name" value="GPI-ANCHORED PROTEIN (EUROFUNG)"/>
    <property type="match status" value="1"/>
</dbReference>
<reference evidence="3 4" key="1">
    <citation type="submission" date="2024-04" db="EMBL/GenBank/DDBJ databases">
        <title>Phyllosticta paracitricarpa is synonymous to the EU quarantine fungus P. citricarpa based on phylogenomic analyses.</title>
        <authorList>
            <consortium name="Lawrence Berkeley National Laboratory"/>
            <person name="Van Ingen-Buijs V.A."/>
            <person name="Van Westerhoven A.C."/>
            <person name="Haridas S."/>
            <person name="Skiadas P."/>
            <person name="Martin F."/>
            <person name="Groenewald J.Z."/>
            <person name="Crous P.W."/>
            <person name="Seidl M.F."/>
        </authorList>
    </citation>
    <scope>NUCLEOTIDE SEQUENCE [LARGE SCALE GENOMIC DNA]</scope>
    <source>
        <strain evidence="3 4">CBS 123371</strain>
    </source>
</reference>
<feature type="chain" id="PRO_5046772963" evidence="2">
    <location>
        <begin position="25"/>
        <end position="248"/>
    </location>
</feature>
<dbReference type="Proteomes" id="UP001363622">
    <property type="component" value="Unassembled WGS sequence"/>
</dbReference>
<proteinExistence type="predicted"/>
<name>A0ABR1KF02_9PEZI</name>
<sequence length="248" mass="25313">MRPMLASSLRLLVLLPIAVTKVAASAELLDIADIQQEARAPELPAGEQSNAPPILSPFLPGIDINVPQAVLPVDGHRDEESYRRKDYALPNANAAAEAAANSSASSVATATPARTAPATTPAPTTPPYIYKPLLEKRQGGTNCPNSYSACAALGAPGLCCRRNTNCALDQAGHVACCPVNAACTGTIRGSSVAGGYSVSTTTLGTAASSIVRVTTTDSMGGFVAVGTTFVATPNAAGRVAVPWLLGWL</sequence>
<feature type="region of interest" description="Disordered" evidence="1">
    <location>
        <begin position="101"/>
        <end position="126"/>
    </location>
</feature>
<evidence type="ECO:0000313" key="4">
    <source>
        <dbReference type="Proteomes" id="UP001363622"/>
    </source>
</evidence>